<evidence type="ECO:0000313" key="1">
    <source>
        <dbReference type="EMBL" id="SQC42651.1"/>
    </source>
</evidence>
<proteinExistence type="predicted"/>
<evidence type="ECO:0000313" key="2">
    <source>
        <dbReference type="Proteomes" id="UP000251088"/>
    </source>
</evidence>
<gene>
    <name evidence="1" type="ORF">NCTC9128_08094</name>
</gene>
<organism evidence="1 2">
    <name type="scientific">Klebsiella pneumoniae</name>
    <dbReference type="NCBI Taxonomy" id="573"/>
    <lineage>
        <taxon>Bacteria</taxon>
        <taxon>Pseudomonadati</taxon>
        <taxon>Pseudomonadota</taxon>
        <taxon>Gammaproteobacteria</taxon>
        <taxon>Enterobacterales</taxon>
        <taxon>Enterobacteriaceae</taxon>
        <taxon>Klebsiella/Raoultella group</taxon>
        <taxon>Klebsiella</taxon>
        <taxon>Klebsiella pneumoniae complex</taxon>
    </lineage>
</organism>
<dbReference type="AlphaFoldDB" id="A0A2X3F290"/>
<reference evidence="1 2" key="1">
    <citation type="submission" date="2018-06" db="EMBL/GenBank/DDBJ databases">
        <authorList>
            <consortium name="Pathogen Informatics"/>
            <person name="Doyle S."/>
        </authorList>
    </citation>
    <scope>NUCLEOTIDE SEQUENCE [LARGE SCALE GENOMIC DNA]</scope>
    <source>
        <strain evidence="1 2">NCTC9128</strain>
    </source>
</reference>
<dbReference type="EMBL" id="UAWN01000018">
    <property type="protein sequence ID" value="SQC42651.1"/>
    <property type="molecule type" value="Genomic_DNA"/>
</dbReference>
<protein>
    <submittedName>
        <fullName evidence="1">Uncharacterized protein</fullName>
    </submittedName>
</protein>
<name>A0A2X3F290_KLEPN</name>
<sequence>MFLQRNPDTEAAPHFIYLIRHNPLNPRISFLLSPSYNESVLACTQCFLTYEKCPMYQDGRRFTGHHTAENCWICRSMDDGLLR</sequence>
<accession>A0A2X3F290</accession>
<dbReference type="Proteomes" id="UP000251088">
    <property type="component" value="Unassembled WGS sequence"/>
</dbReference>